<gene>
    <name evidence="2" type="ORF">A0H81_14402</name>
</gene>
<keyword evidence="3" id="KW-1185">Reference proteome</keyword>
<sequence>MFSTLLAFVVASVMGAATVTGAVVARQATPEVYFCTAINFEGNCLALISSISPYPDVTCDAYVDDSCSGSSIELENPWRRRLACPQFQRRHLVCQLSQPLSGCVGIFCTDHDRCR</sequence>
<dbReference type="Proteomes" id="UP000092993">
    <property type="component" value="Unassembled WGS sequence"/>
</dbReference>
<keyword evidence="1" id="KW-0732">Signal</keyword>
<feature type="chain" id="PRO_5008888693" evidence="1">
    <location>
        <begin position="22"/>
        <end position="115"/>
    </location>
</feature>
<evidence type="ECO:0000313" key="2">
    <source>
        <dbReference type="EMBL" id="OBZ65609.1"/>
    </source>
</evidence>
<evidence type="ECO:0000256" key="1">
    <source>
        <dbReference type="SAM" id="SignalP"/>
    </source>
</evidence>
<organism evidence="2 3">
    <name type="scientific">Grifola frondosa</name>
    <name type="common">Maitake</name>
    <name type="synonym">Polyporus frondosus</name>
    <dbReference type="NCBI Taxonomy" id="5627"/>
    <lineage>
        <taxon>Eukaryota</taxon>
        <taxon>Fungi</taxon>
        <taxon>Dikarya</taxon>
        <taxon>Basidiomycota</taxon>
        <taxon>Agaricomycotina</taxon>
        <taxon>Agaricomycetes</taxon>
        <taxon>Polyporales</taxon>
        <taxon>Grifolaceae</taxon>
        <taxon>Grifola</taxon>
    </lineage>
</organism>
<comment type="caution">
    <text evidence="2">The sequence shown here is derived from an EMBL/GenBank/DDBJ whole genome shotgun (WGS) entry which is preliminary data.</text>
</comment>
<dbReference type="EMBL" id="LUGG01000043">
    <property type="protein sequence ID" value="OBZ65609.1"/>
    <property type="molecule type" value="Genomic_DNA"/>
</dbReference>
<accession>A0A1C7LNN4</accession>
<name>A0A1C7LNN4_GRIFR</name>
<proteinExistence type="predicted"/>
<reference evidence="2 3" key="1">
    <citation type="submission" date="2016-03" db="EMBL/GenBank/DDBJ databases">
        <title>Whole genome sequencing of Grifola frondosa 9006-11.</title>
        <authorList>
            <person name="Min B."/>
            <person name="Park H."/>
            <person name="Kim J.-G."/>
            <person name="Cho H."/>
            <person name="Oh Y.-L."/>
            <person name="Kong W.-S."/>
            <person name="Choi I.-G."/>
        </authorList>
    </citation>
    <scope>NUCLEOTIDE SEQUENCE [LARGE SCALE GENOMIC DNA]</scope>
    <source>
        <strain evidence="2 3">9006-11</strain>
    </source>
</reference>
<feature type="signal peptide" evidence="1">
    <location>
        <begin position="1"/>
        <end position="21"/>
    </location>
</feature>
<protein>
    <submittedName>
        <fullName evidence="2">Uncharacterized protein</fullName>
    </submittedName>
</protein>
<evidence type="ECO:0000313" key="3">
    <source>
        <dbReference type="Proteomes" id="UP000092993"/>
    </source>
</evidence>
<dbReference type="AlphaFoldDB" id="A0A1C7LNN4"/>